<feature type="region of interest" description="Disordered" evidence="1">
    <location>
        <begin position="74"/>
        <end position="145"/>
    </location>
</feature>
<dbReference type="Proteomes" id="UP000240760">
    <property type="component" value="Unassembled WGS sequence"/>
</dbReference>
<feature type="compositionally biased region" description="Basic and acidic residues" evidence="1">
    <location>
        <begin position="88"/>
        <end position="108"/>
    </location>
</feature>
<reference evidence="2 3" key="1">
    <citation type="submission" date="2016-07" db="EMBL/GenBank/DDBJ databases">
        <title>Multiple horizontal gene transfer events from other fungi enriched the ability of initially mycotrophic Trichoderma (Ascomycota) to feed on dead plant biomass.</title>
        <authorList>
            <consortium name="DOE Joint Genome Institute"/>
            <person name="Aerts A."/>
            <person name="Atanasova L."/>
            <person name="Chenthamara K."/>
            <person name="Zhang J."/>
            <person name="Grujic M."/>
            <person name="Henrissat B."/>
            <person name="Kuo A."/>
            <person name="Salamov A."/>
            <person name="Lipzen A."/>
            <person name="Labutti K."/>
            <person name="Barry K."/>
            <person name="Miao Y."/>
            <person name="Rahimi M.J."/>
            <person name="Shen Q."/>
            <person name="Grigoriev I.V."/>
            <person name="Kubicek C.P."/>
            <person name="Druzhinina I.S."/>
        </authorList>
    </citation>
    <scope>NUCLEOTIDE SEQUENCE [LARGE SCALE GENOMIC DNA]</scope>
    <source>
        <strain evidence="2 3">ATCC 18648</strain>
    </source>
</reference>
<accession>A0A2T4CIN4</accession>
<evidence type="ECO:0000256" key="1">
    <source>
        <dbReference type="SAM" id="MobiDB-lite"/>
    </source>
</evidence>
<organism evidence="2 3">
    <name type="scientific">Trichoderma longibrachiatum ATCC 18648</name>
    <dbReference type="NCBI Taxonomy" id="983965"/>
    <lineage>
        <taxon>Eukaryota</taxon>
        <taxon>Fungi</taxon>
        <taxon>Dikarya</taxon>
        <taxon>Ascomycota</taxon>
        <taxon>Pezizomycotina</taxon>
        <taxon>Sordariomycetes</taxon>
        <taxon>Hypocreomycetidae</taxon>
        <taxon>Hypocreales</taxon>
        <taxon>Hypocreaceae</taxon>
        <taxon>Trichoderma</taxon>
    </lineage>
</organism>
<feature type="compositionally biased region" description="Basic residues" evidence="1">
    <location>
        <begin position="115"/>
        <end position="145"/>
    </location>
</feature>
<proteinExistence type="predicted"/>
<protein>
    <submittedName>
        <fullName evidence="2">Uncharacterized protein</fullName>
    </submittedName>
</protein>
<feature type="region of interest" description="Disordered" evidence="1">
    <location>
        <begin position="1"/>
        <end position="32"/>
    </location>
</feature>
<dbReference type="AlphaFoldDB" id="A0A2T4CIN4"/>
<sequence length="145" mass="16945">MRRIEDGSGRQRKRRGAVSKASESQRGGEVGSRLAMCKVEGYEAQDEGRATESVVVRGCGTRQGAALVTRGAAEMVAGRREKRRKRRRCEEKMKIRKKEEEKEEKQDRWPCWCRSKGKGSRQKSRRKKKQRKKLKKKRKRQNHCE</sequence>
<keyword evidence="3" id="KW-1185">Reference proteome</keyword>
<gene>
    <name evidence="2" type="ORF">M440DRAFT_83529</name>
</gene>
<evidence type="ECO:0000313" key="2">
    <source>
        <dbReference type="EMBL" id="PTB81403.1"/>
    </source>
</evidence>
<dbReference type="EMBL" id="KZ679126">
    <property type="protein sequence ID" value="PTB81403.1"/>
    <property type="molecule type" value="Genomic_DNA"/>
</dbReference>
<evidence type="ECO:0000313" key="3">
    <source>
        <dbReference type="Proteomes" id="UP000240760"/>
    </source>
</evidence>
<name>A0A2T4CIN4_TRILO</name>